<dbReference type="STRING" id="137246.A0A401RGK1"/>
<dbReference type="PANTHER" id="PTHR24300">
    <property type="entry name" value="CYTOCHROME P450 508A4-RELATED"/>
    <property type="match status" value="1"/>
</dbReference>
<dbReference type="GO" id="GO:0020037">
    <property type="term" value="F:heme binding"/>
    <property type="evidence" value="ECO:0007669"/>
    <property type="project" value="InterPro"/>
</dbReference>
<evidence type="ECO:0000313" key="8">
    <source>
        <dbReference type="EMBL" id="GCC17288.1"/>
    </source>
</evidence>
<dbReference type="EMBL" id="BEZZ01002682">
    <property type="protein sequence ID" value="GCC17288.1"/>
    <property type="molecule type" value="Genomic_DNA"/>
</dbReference>
<dbReference type="PRINTS" id="PR00385">
    <property type="entry name" value="P450"/>
</dbReference>
<dbReference type="PANTHER" id="PTHR24300:SF177">
    <property type="entry name" value="CYTOCHROME P450 2J2"/>
    <property type="match status" value="1"/>
</dbReference>
<keyword evidence="6" id="KW-0560">Oxidoreductase</keyword>
<evidence type="ECO:0000256" key="6">
    <source>
        <dbReference type="RuleBase" id="RU000461"/>
    </source>
</evidence>
<evidence type="ECO:0000256" key="4">
    <source>
        <dbReference type="ARBA" id="ARBA00023004"/>
    </source>
</evidence>
<feature type="compositionally biased region" description="Low complexity" evidence="7">
    <location>
        <begin position="116"/>
        <end position="132"/>
    </location>
</feature>
<dbReference type="GO" id="GO:0006805">
    <property type="term" value="P:xenobiotic metabolic process"/>
    <property type="evidence" value="ECO:0007669"/>
    <property type="project" value="TreeGrafter"/>
</dbReference>
<dbReference type="GO" id="GO:0016712">
    <property type="term" value="F:oxidoreductase activity, acting on paired donors, with incorporation or reduction of molecular oxygen, reduced flavin or flavoprotein as one donor, and incorporation of one atom of oxygen"/>
    <property type="evidence" value="ECO:0007669"/>
    <property type="project" value="TreeGrafter"/>
</dbReference>
<evidence type="ECO:0000256" key="7">
    <source>
        <dbReference type="SAM" id="MobiDB-lite"/>
    </source>
</evidence>
<evidence type="ECO:0000256" key="1">
    <source>
        <dbReference type="ARBA" id="ARBA00001971"/>
    </source>
</evidence>
<feature type="compositionally biased region" description="Low complexity" evidence="7">
    <location>
        <begin position="36"/>
        <end position="45"/>
    </location>
</feature>
<dbReference type="SUPFAM" id="SSF48264">
    <property type="entry name" value="Cytochrome P450"/>
    <property type="match status" value="1"/>
</dbReference>
<keyword evidence="3 5" id="KW-0479">Metal-binding</keyword>
<comment type="similarity">
    <text evidence="2 6">Belongs to the cytochrome P450 family.</text>
</comment>
<feature type="compositionally biased region" description="Low complexity" evidence="7">
    <location>
        <begin position="139"/>
        <end position="155"/>
    </location>
</feature>
<evidence type="ECO:0008006" key="10">
    <source>
        <dbReference type="Google" id="ProtNLM"/>
    </source>
</evidence>
<organism evidence="8 9">
    <name type="scientific">Chiloscyllium punctatum</name>
    <name type="common">Brownbanded bambooshark</name>
    <name type="synonym">Hemiscyllium punctatum</name>
    <dbReference type="NCBI Taxonomy" id="137246"/>
    <lineage>
        <taxon>Eukaryota</taxon>
        <taxon>Metazoa</taxon>
        <taxon>Chordata</taxon>
        <taxon>Craniata</taxon>
        <taxon>Vertebrata</taxon>
        <taxon>Chondrichthyes</taxon>
        <taxon>Elasmobranchii</taxon>
        <taxon>Galeomorphii</taxon>
        <taxon>Galeoidea</taxon>
        <taxon>Orectolobiformes</taxon>
        <taxon>Hemiscylliidae</taxon>
        <taxon>Chiloscyllium</taxon>
    </lineage>
</organism>
<dbReference type="InterPro" id="IPR036396">
    <property type="entry name" value="Cyt_P450_sf"/>
</dbReference>
<dbReference type="GO" id="GO:0005506">
    <property type="term" value="F:iron ion binding"/>
    <property type="evidence" value="ECO:0007669"/>
    <property type="project" value="InterPro"/>
</dbReference>
<sequence>MTEGSTGECSSNSSSVIQGRRSKNPREIVEFPRPGEVSPRPSEVSPRPREVSPRPSEVSPRPSEVSPRPSEVSSRPGEVSPRPGEVSPRPGEVSSRPGEESPPPGDESPRPREVSPRPSEVSPRPSEVSPRPGEVSPRPGEVSPRPSEVSPRPGEVSPRPGEVSSRPEKVHHEIDVMIGQHKEPSWMDRVKLPYTNAVIHEALRLGNVIPLNIPRQTTKDVQLRGYRIPKGTTVIPSLTGVLFDGKHWKSPNSFNPNRYLAENGQFHQVDAHLPFSTGHRMCIGVNLAQMETFLFFTFLMQRFQFTAAAGDLPMNLDGVYGATLAPHPYRICAYLRK</sequence>
<accession>A0A401RGK1</accession>
<evidence type="ECO:0000256" key="5">
    <source>
        <dbReference type="PIRSR" id="PIRSR602401-1"/>
    </source>
</evidence>
<evidence type="ECO:0000256" key="2">
    <source>
        <dbReference type="ARBA" id="ARBA00010617"/>
    </source>
</evidence>
<dbReference type="PRINTS" id="PR00463">
    <property type="entry name" value="EP450I"/>
</dbReference>
<dbReference type="InterPro" id="IPR002401">
    <property type="entry name" value="Cyt_P450_E_grp-I"/>
</dbReference>
<keyword evidence="9" id="KW-1185">Reference proteome</keyword>
<keyword evidence="5 6" id="KW-0349">Heme</keyword>
<protein>
    <recommendedName>
        <fullName evidence="10">Cytochrome P450</fullName>
    </recommendedName>
</protein>
<dbReference type="Pfam" id="PF00067">
    <property type="entry name" value="p450"/>
    <property type="match status" value="1"/>
</dbReference>
<comment type="cofactor">
    <cofactor evidence="1 5">
        <name>heme</name>
        <dbReference type="ChEBI" id="CHEBI:30413"/>
    </cofactor>
</comment>
<comment type="caution">
    <text evidence="8">The sequence shown here is derived from an EMBL/GenBank/DDBJ whole genome shotgun (WGS) entry which is preliminary data.</text>
</comment>
<feature type="compositionally biased region" description="Low complexity" evidence="7">
    <location>
        <begin position="1"/>
        <end position="15"/>
    </location>
</feature>
<dbReference type="Gene3D" id="1.10.630.10">
    <property type="entry name" value="Cytochrome P450"/>
    <property type="match status" value="1"/>
</dbReference>
<keyword evidence="6" id="KW-0503">Monooxygenase</keyword>
<dbReference type="InterPro" id="IPR050182">
    <property type="entry name" value="Cytochrome_P450_fam2"/>
</dbReference>
<evidence type="ECO:0000256" key="3">
    <source>
        <dbReference type="ARBA" id="ARBA00022723"/>
    </source>
</evidence>
<dbReference type="Proteomes" id="UP000287033">
    <property type="component" value="Unassembled WGS sequence"/>
</dbReference>
<feature type="region of interest" description="Disordered" evidence="7">
    <location>
        <begin position="1"/>
        <end position="170"/>
    </location>
</feature>
<dbReference type="PROSITE" id="PS00086">
    <property type="entry name" value="CYTOCHROME_P450"/>
    <property type="match status" value="1"/>
</dbReference>
<name>A0A401RGK1_CHIPU</name>
<feature type="binding site" description="axial binding residue" evidence="5">
    <location>
        <position position="282"/>
    </location>
    <ligand>
        <name>heme</name>
        <dbReference type="ChEBI" id="CHEBI:30413"/>
    </ligand>
    <ligandPart>
        <name>Fe</name>
        <dbReference type="ChEBI" id="CHEBI:18248"/>
    </ligandPart>
</feature>
<dbReference type="OrthoDB" id="1055148at2759"/>
<keyword evidence="4 5" id="KW-0408">Iron</keyword>
<evidence type="ECO:0000313" key="9">
    <source>
        <dbReference type="Proteomes" id="UP000287033"/>
    </source>
</evidence>
<feature type="compositionally biased region" description="Low complexity" evidence="7">
    <location>
        <begin position="53"/>
        <end position="76"/>
    </location>
</feature>
<dbReference type="InterPro" id="IPR001128">
    <property type="entry name" value="Cyt_P450"/>
</dbReference>
<dbReference type="AlphaFoldDB" id="A0A401RGK1"/>
<dbReference type="InterPro" id="IPR017972">
    <property type="entry name" value="Cyt_P450_CS"/>
</dbReference>
<proteinExistence type="inferred from homology"/>
<dbReference type="GO" id="GO:0006082">
    <property type="term" value="P:organic acid metabolic process"/>
    <property type="evidence" value="ECO:0007669"/>
    <property type="project" value="TreeGrafter"/>
</dbReference>
<gene>
    <name evidence="8" type="ORF">chiPu_0020524</name>
</gene>
<reference evidence="8 9" key="1">
    <citation type="journal article" date="2018" name="Nat. Ecol. Evol.">
        <title>Shark genomes provide insights into elasmobranch evolution and the origin of vertebrates.</title>
        <authorList>
            <person name="Hara Y"/>
            <person name="Yamaguchi K"/>
            <person name="Onimaru K"/>
            <person name="Kadota M"/>
            <person name="Koyanagi M"/>
            <person name="Keeley SD"/>
            <person name="Tatsumi K"/>
            <person name="Tanaka K"/>
            <person name="Motone F"/>
            <person name="Kageyama Y"/>
            <person name="Nozu R"/>
            <person name="Adachi N"/>
            <person name="Nishimura O"/>
            <person name="Nakagawa R"/>
            <person name="Tanegashima C"/>
            <person name="Kiyatake I"/>
            <person name="Matsumoto R"/>
            <person name="Murakumo K"/>
            <person name="Nishida K"/>
            <person name="Terakita A"/>
            <person name="Kuratani S"/>
            <person name="Sato K"/>
            <person name="Hyodo S Kuraku.S."/>
        </authorList>
    </citation>
    <scope>NUCLEOTIDE SEQUENCE [LARGE SCALE GENOMIC DNA]</scope>
</reference>
<dbReference type="GO" id="GO:0005737">
    <property type="term" value="C:cytoplasm"/>
    <property type="evidence" value="ECO:0007669"/>
    <property type="project" value="TreeGrafter"/>
</dbReference>